<sequence length="710" mass="79892">MDETAVDDDTQRQTAPTLLEEDGEEASGNDVSNVEDVQTRGIQQRPMRSSKDVAKRIQWRVVLGGRITDHPLWSPSSNGVQCSKNFSPDTLDHMKTNSCEGTERKSNLVQTKRNPEVPKNISNVKIRPKRPQQKRKWRSDENQNAEDAEDPKDSRTCLMDHALAAELLELVSGTVAKIQRHQQASRGLQNDHSCLSLPSDPARLAALVNGLVKDKHRDEDEVLSLRSRLKTKEQQLEENKARFEERYSELGAKLCSLDVQLKREREEKRHLQEELKEAKAQLVSSNNTILFLSSKHNQPAPPRPKPTFTALSARVLSRGPAQWVRFFTGFSSYARFQAFLAFLQSGDSTLLVQSSLGMAAEGEEKKDEEEEDETEERKTENGPSDTDGIDQESTPPTQGDDPTLFQEEEEDEATAESVRMNLMAELQQRSLPSKHALAPEDELLMVLARLRLGMLVQDTGFRFQVPDSTAGRVWADLMGLMQRRLQQVGSQQSLCRGSHLYINRFQPQHSLHLGAGRELAVLECTDLLFDAMFSDRKALAQAEKQPHRAREPPKARKTRKLRKTRKMRKAPTAVSEPSSSSEPGLRPYRYLCPQRGCTVASPEGHLGFCSASRLQDWEDWAAEPEGPEPDTLPALPPYLVGDERGFVPVPADGTPCLQVLSVRSLTNRVHTFRYLRMVHVPTEAAIAQLDRAWEVCCYLACLQSNPMGLR</sequence>
<reference evidence="4" key="1">
    <citation type="submission" date="2020-10" db="EMBL/GenBank/DDBJ databases">
        <title>Chromosome-scale genome assembly of the Allis shad, Alosa alosa.</title>
        <authorList>
            <person name="Margot Z."/>
            <person name="Christophe K."/>
            <person name="Cabau C."/>
            <person name="Louis A."/>
            <person name="Berthelot C."/>
            <person name="Parey E."/>
            <person name="Roest Crollius H."/>
            <person name="Montfort J."/>
            <person name="Robinson-Rechavi M."/>
            <person name="Bucao C."/>
            <person name="Bouchez O."/>
            <person name="Gislard M."/>
            <person name="Lluch J."/>
            <person name="Milhes M."/>
            <person name="Lampietro C."/>
            <person name="Lopez Roques C."/>
            <person name="Donnadieu C."/>
            <person name="Braasch I."/>
            <person name="Desvignes T."/>
            <person name="Postlethwait J."/>
            <person name="Bobe J."/>
            <person name="Guiguen Y."/>
        </authorList>
    </citation>
    <scope>NUCLEOTIDE SEQUENCE</scope>
    <source>
        <strain evidence="4">M-15738</strain>
        <tissue evidence="4">Blood</tissue>
    </source>
</reference>
<evidence type="ECO:0000313" key="5">
    <source>
        <dbReference type="Proteomes" id="UP000823561"/>
    </source>
</evidence>
<feature type="compositionally biased region" description="Polar residues" evidence="2">
    <location>
        <begin position="29"/>
        <end position="42"/>
    </location>
</feature>
<feature type="domain" description="Transposase Helix-turn-helix" evidence="3">
    <location>
        <begin position="435"/>
        <end position="486"/>
    </location>
</feature>
<name>A0AAV6FEK3_9TELE</name>
<dbReference type="AlphaFoldDB" id="A0AAV6FEK3"/>
<gene>
    <name evidence="4" type="ORF">AALO_G00297820</name>
</gene>
<feature type="region of interest" description="Disordered" evidence="2">
    <location>
        <begin position="539"/>
        <end position="585"/>
    </location>
</feature>
<proteinExistence type="predicted"/>
<dbReference type="InterPro" id="IPR027805">
    <property type="entry name" value="Transposase_HTH_dom"/>
</dbReference>
<feature type="compositionally biased region" description="Basic and acidic residues" evidence="2">
    <location>
        <begin position="539"/>
        <end position="554"/>
    </location>
</feature>
<evidence type="ECO:0000256" key="1">
    <source>
        <dbReference type="SAM" id="Coils"/>
    </source>
</evidence>
<feature type="compositionally biased region" description="Basic residues" evidence="2">
    <location>
        <begin position="126"/>
        <end position="137"/>
    </location>
</feature>
<evidence type="ECO:0000259" key="3">
    <source>
        <dbReference type="Pfam" id="PF13613"/>
    </source>
</evidence>
<dbReference type="Proteomes" id="UP000823561">
    <property type="component" value="Chromosome 24"/>
</dbReference>
<feature type="compositionally biased region" description="Basic residues" evidence="2">
    <location>
        <begin position="555"/>
        <end position="569"/>
    </location>
</feature>
<dbReference type="EMBL" id="JADWDJ010000024">
    <property type="protein sequence ID" value="KAG5260904.1"/>
    <property type="molecule type" value="Genomic_DNA"/>
</dbReference>
<feature type="compositionally biased region" description="Basic and acidic residues" evidence="2">
    <location>
        <begin position="90"/>
        <end position="106"/>
    </location>
</feature>
<feature type="region of interest" description="Disordered" evidence="2">
    <location>
        <begin position="85"/>
        <end position="154"/>
    </location>
</feature>
<dbReference type="PANTHER" id="PTHR23080:SF141">
    <property type="entry name" value="TRANSPOSASE HELIX-TURN-HELIX DOMAIN-CONTAINING PROTEIN"/>
    <property type="match status" value="1"/>
</dbReference>
<keyword evidence="5" id="KW-1185">Reference proteome</keyword>
<feature type="region of interest" description="Disordered" evidence="2">
    <location>
        <begin position="1"/>
        <end position="51"/>
    </location>
</feature>
<dbReference type="PANTHER" id="PTHR23080">
    <property type="entry name" value="THAP DOMAIN PROTEIN"/>
    <property type="match status" value="1"/>
</dbReference>
<accession>A0AAV6FEK3</accession>
<comment type="caution">
    <text evidence="4">The sequence shown here is derived from an EMBL/GenBank/DDBJ whole genome shotgun (WGS) entry which is preliminary data.</text>
</comment>
<feature type="region of interest" description="Disordered" evidence="2">
    <location>
        <begin position="358"/>
        <end position="416"/>
    </location>
</feature>
<dbReference type="Pfam" id="PF13613">
    <property type="entry name" value="HTH_Tnp_4"/>
    <property type="match status" value="1"/>
</dbReference>
<keyword evidence="1" id="KW-0175">Coiled coil</keyword>
<evidence type="ECO:0000256" key="2">
    <source>
        <dbReference type="SAM" id="MobiDB-lite"/>
    </source>
</evidence>
<protein>
    <recommendedName>
        <fullName evidence="3">Transposase Helix-turn-helix domain-containing protein</fullName>
    </recommendedName>
</protein>
<feature type="coiled-coil region" evidence="1">
    <location>
        <begin position="222"/>
        <end position="288"/>
    </location>
</feature>
<evidence type="ECO:0000313" key="4">
    <source>
        <dbReference type="EMBL" id="KAG5260904.1"/>
    </source>
</evidence>
<organism evidence="4 5">
    <name type="scientific">Alosa alosa</name>
    <name type="common">allis shad</name>
    <dbReference type="NCBI Taxonomy" id="278164"/>
    <lineage>
        <taxon>Eukaryota</taxon>
        <taxon>Metazoa</taxon>
        <taxon>Chordata</taxon>
        <taxon>Craniata</taxon>
        <taxon>Vertebrata</taxon>
        <taxon>Euteleostomi</taxon>
        <taxon>Actinopterygii</taxon>
        <taxon>Neopterygii</taxon>
        <taxon>Teleostei</taxon>
        <taxon>Clupei</taxon>
        <taxon>Clupeiformes</taxon>
        <taxon>Clupeoidei</taxon>
        <taxon>Clupeidae</taxon>
        <taxon>Alosa</taxon>
    </lineage>
</organism>